<dbReference type="OMA" id="KENCHEL"/>
<dbReference type="AlphaFoldDB" id="A0A200Q6S8"/>
<dbReference type="Proteomes" id="UP000195402">
    <property type="component" value="Unassembled WGS sequence"/>
</dbReference>
<proteinExistence type="predicted"/>
<dbReference type="STRING" id="56857.A0A200Q6S8"/>
<feature type="region of interest" description="Disordered" evidence="1">
    <location>
        <begin position="1"/>
        <end position="45"/>
    </location>
</feature>
<dbReference type="FunCoup" id="A0A200Q6S8">
    <property type="interactions" value="447"/>
</dbReference>
<dbReference type="PANTHER" id="PTHR33924:SF5">
    <property type="entry name" value="CATION-TRANSPORTING ATPASE"/>
    <property type="match status" value="1"/>
</dbReference>
<sequence length="523" mass="58224">MDNNRVSSISVSDPSFANPRSGSKFTGDQRRLQSSMELSGRTLEPCRKRVKMRDIESVLQSEARIETRRSESSINKETSRATNQFHFGLNEEIPKVTEDFFPNHVGLKNKTIVAKKPSSDVKPTCIDENSKHSLPAKQDKDGELGSKTSRGPGFDLNAEDVCNLGERDPFYPYKVNHQLKSREDSECGSSTGPLEENDSLRRWKEMKQNGFLSSSSSHGCVPVPKRRGRKSKSDTLKKKMELAKKEEINRFSKIAAPSGLLTGLNPGIITHVRNSKQVHSIIEALVRSEKTEHGSRSRTAGGELIRETKDTNDQRNYINDSEAHRFGLSHENELPDTLKGTKDAIYFAYKRVCGDTSVTTNFGSENDMLALKLSSSITMPSETRSSVSTEESASQASITSLSVKAATVASQWLELLYQDIRGRLAALERSKKRLQAVIQIELPLLMSREFSSEQENSSYSSKSSTGECLNTANPDIHRTKWFTLFGQMEKALSEEGKQLNTGILTPHSLHTGPELTKLQFDGS</sequence>
<gene>
    <name evidence="2" type="ORF">BVC80_1709g13</name>
</gene>
<organism evidence="2 3">
    <name type="scientific">Macleaya cordata</name>
    <name type="common">Five-seeded plume-poppy</name>
    <name type="synonym">Bocconia cordata</name>
    <dbReference type="NCBI Taxonomy" id="56857"/>
    <lineage>
        <taxon>Eukaryota</taxon>
        <taxon>Viridiplantae</taxon>
        <taxon>Streptophyta</taxon>
        <taxon>Embryophyta</taxon>
        <taxon>Tracheophyta</taxon>
        <taxon>Spermatophyta</taxon>
        <taxon>Magnoliopsida</taxon>
        <taxon>Ranunculales</taxon>
        <taxon>Papaveraceae</taxon>
        <taxon>Papaveroideae</taxon>
        <taxon>Macleaya</taxon>
    </lineage>
</organism>
<evidence type="ECO:0000313" key="3">
    <source>
        <dbReference type="Proteomes" id="UP000195402"/>
    </source>
</evidence>
<accession>A0A200Q6S8</accession>
<protein>
    <submittedName>
        <fullName evidence="2">Uncharacterized protein</fullName>
    </submittedName>
</protein>
<evidence type="ECO:0000313" key="2">
    <source>
        <dbReference type="EMBL" id="OVA06067.1"/>
    </source>
</evidence>
<name>A0A200Q6S8_MACCD</name>
<comment type="caution">
    <text evidence="2">The sequence shown here is derived from an EMBL/GenBank/DDBJ whole genome shotgun (WGS) entry which is preliminary data.</text>
</comment>
<dbReference type="PANTHER" id="PTHR33924">
    <property type="entry name" value="CATION-TRANSPORTING ATPASE"/>
    <property type="match status" value="1"/>
</dbReference>
<reference evidence="2 3" key="1">
    <citation type="journal article" date="2017" name="Mol. Plant">
        <title>The Genome of Medicinal Plant Macleaya cordata Provides New Insights into Benzylisoquinoline Alkaloids Metabolism.</title>
        <authorList>
            <person name="Liu X."/>
            <person name="Liu Y."/>
            <person name="Huang P."/>
            <person name="Ma Y."/>
            <person name="Qing Z."/>
            <person name="Tang Q."/>
            <person name="Cao H."/>
            <person name="Cheng P."/>
            <person name="Zheng Y."/>
            <person name="Yuan Z."/>
            <person name="Zhou Y."/>
            <person name="Liu J."/>
            <person name="Tang Z."/>
            <person name="Zhuo Y."/>
            <person name="Zhang Y."/>
            <person name="Yu L."/>
            <person name="Huang J."/>
            <person name="Yang P."/>
            <person name="Peng Q."/>
            <person name="Zhang J."/>
            <person name="Jiang W."/>
            <person name="Zhang Z."/>
            <person name="Lin K."/>
            <person name="Ro D.K."/>
            <person name="Chen X."/>
            <person name="Xiong X."/>
            <person name="Shang Y."/>
            <person name="Huang S."/>
            <person name="Zeng J."/>
        </authorList>
    </citation>
    <scope>NUCLEOTIDE SEQUENCE [LARGE SCALE GENOMIC DNA]</scope>
    <source>
        <strain evidence="3">cv. BLH2017</strain>
        <tissue evidence="2">Root</tissue>
    </source>
</reference>
<feature type="region of interest" description="Disordered" evidence="1">
    <location>
        <begin position="117"/>
        <end position="152"/>
    </location>
</feature>
<feature type="region of interest" description="Disordered" evidence="1">
    <location>
        <begin position="211"/>
        <end position="235"/>
    </location>
</feature>
<feature type="compositionally biased region" description="Polar residues" evidence="1">
    <location>
        <begin position="1"/>
        <end position="37"/>
    </location>
</feature>
<evidence type="ECO:0000256" key="1">
    <source>
        <dbReference type="SAM" id="MobiDB-lite"/>
    </source>
</evidence>
<dbReference type="EMBL" id="MVGT01002976">
    <property type="protein sequence ID" value="OVA06067.1"/>
    <property type="molecule type" value="Genomic_DNA"/>
</dbReference>
<keyword evidence="3" id="KW-1185">Reference proteome</keyword>
<dbReference type="InParanoid" id="A0A200Q6S8"/>
<dbReference type="OrthoDB" id="1930341at2759"/>